<sequence length="166" mass="18786">MGEKNEFKTRDLVQDLGRLVKGPIESLRDLVSGFEFAPGALGALMSYVELLADESNSELVQLEWEKRLLHMWLKQPLIDLNAINSRLDLAHAFVKNAGQIVEKRRAGLQHSVKLYQFSGMIDGQFSSLIKEKNMELLVFWTNCDHLNKFIALVETAVDLGQLDNAE</sequence>
<dbReference type="InterPro" id="IPR036187">
    <property type="entry name" value="DNA_mismatch_repair_MutS_sf"/>
</dbReference>
<dbReference type="Proteomes" id="UP001314170">
    <property type="component" value="Unassembled WGS sequence"/>
</dbReference>
<dbReference type="GO" id="GO:0005524">
    <property type="term" value="F:ATP binding"/>
    <property type="evidence" value="ECO:0007669"/>
    <property type="project" value="InterPro"/>
</dbReference>
<dbReference type="Gene3D" id="1.10.1420.10">
    <property type="match status" value="1"/>
</dbReference>
<dbReference type="Gene3D" id="3.30.420.110">
    <property type="entry name" value="MutS, connector domain"/>
    <property type="match status" value="1"/>
</dbReference>
<keyword evidence="2" id="KW-1185">Reference proteome</keyword>
<reference evidence="1 2" key="1">
    <citation type="submission" date="2024-01" db="EMBL/GenBank/DDBJ databases">
        <authorList>
            <person name="Waweru B."/>
        </authorList>
    </citation>
    <scope>NUCLEOTIDE SEQUENCE [LARGE SCALE GENOMIC DNA]</scope>
</reference>
<proteinExistence type="predicted"/>
<dbReference type="EMBL" id="CAWUPB010001176">
    <property type="protein sequence ID" value="CAK7349779.1"/>
    <property type="molecule type" value="Genomic_DNA"/>
</dbReference>
<name>A0AAV1SEA1_9ROSI</name>
<evidence type="ECO:0000313" key="1">
    <source>
        <dbReference type="EMBL" id="CAK7349779.1"/>
    </source>
</evidence>
<dbReference type="GO" id="GO:0006298">
    <property type="term" value="P:mismatch repair"/>
    <property type="evidence" value="ECO:0007669"/>
    <property type="project" value="InterPro"/>
</dbReference>
<evidence type="ECO:0008006" key="3">
    <source>
        <dbReference type="Google" id="ProtNLM"/>
    </source>
</evidence>
<evidence type="ECO:0000313" key="2">
    <source>
        <dbReference type="Proteomes" id="UP001314170"/>
    </source>
</evidence>
<protein>
    <recommendedName>
        <fullName evidence="3">Rx N-terminal domain-containing protein</fullName>
    </recommendedName>
</protein>
<gene>
    <name evidence="1" type="ORF">DCAF_LOCUS22500</name>
</gene>
<dbReference type="InterPro" id="IPR036678">
    <property type="entry name" value="MutS_con_dom_sf"/>
</dbReference>
<dbReference type="AlphaFoldDB" id="A0AAV1SEA1"/>
<organism evidence="1 2">
    <name type="scientific">Dovyalis caffra</name>
    <dbReference type="NCBI Taxonomy" id="77055"/>
    <lineage>
        <taxon>Eukaryota</taxon>
        <taxon>Viridiplantae</taxon>
        <taxon>Streptophyta</taxon>
        <taxon>Embryophyta</taxon>
        <taxon>Tracheophyta</taxon>
        <taxon>Spermatophyta</taxon>
        <taxon>Magnoliopsida</taxon>
        <taxon>eudicotyledons</taxon>
        <taxon>Gunneridae</taxon>
        <taxon>Pentapetalae</taxon>
        <taxon>rosids</taxon>
        <taxon>fabids</taxon>
        <taxon>Malpighiales</taxon>
        <taxon>Salicaceae</taxon>
        <taxon>Flacourtieae</taxon>
        <taxon>Dovyalis</taxon>
    </lineage>
</organism>
<comment type="caution">
    <text evidence="1">The sequence shown here is derived from an EMBL/GenBank/DDBJ whole genome shotgun (WGS) entry which is preliminary data.</text>
</comment>
<accession>A0AAV1SEA1</accession>
<dbReference type="SUPFAM" id="SSF48334">
    <property type="entry name" value="DNA repair protein MutS, domain III"/>
    <property type="match status" value="1"/>
</dbReference>
<dbReference type="GO" id="GO:0030983">
    <property type="term" value="F:mismatched DNA binding"/>
    <property type="evidence" value="ECO:0007669"/>
    <property type="project" value="InterPro"/>
</dbReference>